<evidence type="ECO:0000256" key="9">
    <source>
        <dbReference type="RuleBase" id="RU003375"/>
    </source>
</evidence>
<keyword evidence="7 10" id="KW-1133">Transmembrane helix</keyword>
<sequence>MNPHRSDRRHPYHLVDPSPWPIILSFASVPTTIGGVLSFHTIRAGGLLLGSGLGMLLYTLCLWWRDVIRESTYDGFHSACVQKGHRYGFLMFIASEVMFFIAFFWAFFHSALAPGVEIGAIWPQTQGLQVPDPWGIPFLNTLILLGSGASVTWAHHALFAGKAKAAGNALAATIWLAFLFVALQAMEYRDAPFTMSDGIYGSTFFVATGFHGVHVIIGTIFLICCAIRHFFGHFTATHHFGLEAAAWYWHFVDVVWLFLFVSIYWWGGH</sequence>
<dbReference type="EMBL" id="MN702924">
    <property type="protein sequence ID" value="QQO99834.1"/>
    <property type="molecule type" value="Genomic_DNA"/>
</dbReference>
<evidence type="ECO:0000259" key="11">
    <source>
        <dbReference type="PROSITE" id="PS50253"/>
    </source>
</evidence>
<feature type="transmembrane region" description="Helical" evidence="10">
    <location>
        <begin position="20"/>
        <end position="40"/>
    </location>
</feature>
<evidence type="ECO:0000256" key="6">
    <source>
        <dbReference type="ARBA" id="ARBA00022967"/>
    </source>
</evidence>
<reference evidence="12" key="1">
    <citation type="submission" date="2019-11" db="EMBL/GenBank/DDBJ databases">
        <title>Convergent organelle genome evolution in Selaginellaceae with mitochondrial-like plastid genomes and a highly diverged mitochondrial genome.</title>
        <authorList>
            <person name="Kang J.-S."/>
            <person name="Wang Y.-R."/>
            <person name="Xiang Q.-P."/>
            <person name="Zhang X.-C."/>
        </authorList>
    </citation>
    <scope>NUCLEOTIDE SEQUENCE</scope>
    <source>
        <strain evidence="12">Contig 20</strain>
    </source>
</reference>
<dbReference type="PROSITE" id="PS50253">
    <property type="entry name" value="COX3"/>
    <property type="match status" value="1"/>
</dbReference>
<dbReference type="GO" id="GO:0004129">
    <property type="term" value="F:cytochrome-c oxidase activity"/>
    <property type="evidence" value="ECO:0007669"/>
    <property type="project" value="InterPro"/>
</dbReference>
<evidence type="ECO:0000256" key="4">
    <source>
        <dbReference type="ARBA" id="ARBA00015944"/>
    </source>
</evidence>
<dbReference type="Gene3D" id="1.10.287.70">
    <property type="match status" value="1"/>
</dbReference>
<dbReference type="InterPro" id="IPR033945">
    <property type="entry name" value="Cyt_c_oxase_su3_dom"/>
</dbReference>
<feature type="transmembrane region" description="Helical" evidence="10">
    <location>
        <begin position="198"/>
        <end position="227"/>
    </location>
</feature>
<evidence type="ECO:0000313" key="12">
    <source>
        <dbReference type="EMBL" id="QQO99834.1"/>
    </source>
</evidence>
<feature type="transmembrane region" description="Helical" evidence="10">
    <location>
        <begin position="87"/>
        <end position="108"/>
    </location>
</feature>
<feature type="transmembrane region" description="Helical" evidence="10">
    <location>
        <begin position="134"/>
        <end position="154"/>
    </location>
</feature>
<dbReference type="FunFam" id="1.10.287.70:FF:000082">
    <property type="entry name" value="Cytochrome c oxidase subunit 3"/>
    <property type="match status" value="1"/>
</dbReference>
<dbReference type="InterPro" id="IPR024791">
    <property type="entry name" value="Cyt_c/ubiquinol_Oxase_su3"/>
</dbReference>
<dbReference type="AlphaFoldDB" id="A0A7U3TGZ3"/>
<dbReference type="SUPFAM" id="SSF81452">
    <property type="entry name" value="Cytochrome c oxidase subunit III-like"/>
    <property type="match status" value="1"/>
</dbReference>
<evidence type="ECO:0000256" key="3">
    <source>
        <dbReference type="ARBA" id="ARBA00011164"/>
    </source>
</evidence>
<feature type="transmembrane region" description="Helical" evidence="10">
    <location>
        <begin position="166"/>
        <end position="186"/>
    </location>
</feature>
<keyword evidence="5 9" id="KW-0812">Transmembrane</keyword>
<organism evidence="12">
    <name type="scientific">Selaginella nipponica</name>
    <dbReference type="NCBI Taxonomy" id="872861"/>
    <lineage>
        <taxon>Eukaryota</taxon>
        <taxon>Viridiplantae</taxon>
        <taxon>Streptophyta</taxon>
        <taxon>Embryophyta</taxon>
        <taxon>Tracheophyta</taxon>
        <taxon>Lycopodiopsida</taxon>
        <taxon>Selaginellales</taxon>
        <taxon>Selaginellaceae</taxon>
        <taxon>Selaginella</taxon>
    </lineage>
</organism>
<keyword evidence="6" id="KW-1278">Translocase</keyword>
<protein>
    <recommendedName>
        <fullName evidence="4 9">Cytochrome c oxidase subunit 3</fullName>
    </recommendedName>
</protein>
<dbReference type="GO" id="GO:0006123">
    <property type="term" value="P:mitochondrial electron transport, cytochrome c to oxygen"/>
    <property type="evidence" value="ECO:0007669"/>
    <property type="project" value="UniProtKB-ARBA"/>
</dbReference>
<keyword evidence="8 10" id="KW-0472">Membrane</keyword>
<dbReference type="InterPro" id="IPR013833">
    <property type="entry name" value="Cyt_c_oxidase_su3_a-hlx"/>
</dbReference>
<dbReference type="CDD" id="cd01665">
    <property type="entry name" value="Cyt_c_Oxidase_III"/>
    <property type="match status" value="1"/>
</dbReference>
<evidence type="ECO:0000256" key="8">
    <source>
        <dbReference type="ARBA" id="ARBA00023136"/>
    </source>
</evidence>
<evidence type="ECO:0000256" key="10">
    <source>
        <dbReference type="SAM" id="Phobius"/>
    </source>
</evidence>
<feature type="transmembrane region" description="Helical" evidence="10">
    <location>
        <begin position="247"/>
        <end position="267"/>
    </location>
</feature>
<dbReference type="GO" id="GO:0005739">
    <property type="term" value="C:mitochondrion"/>
    <property type="evidence" value="ECO:0007669"/>
    <property type="project" value="TreeGrafter"/>
</dbReference>
<evidence type="ECO:0000256" key="7">
    <source>
        <dbReference type="ARBA" id="ARBA00022989"/>
    </source>
</evidence>
<dbReference type="InterPro" id="IPR000298">
    <property type="entry name" value="Cyt_c_oxidase-like_su3"/>
</dbReference>
<dbReference type="PANTHER" id="PTHR11403:SF7">
    <property type="entry name" value="CYTOCHROME C OXIDASE SUBUNIT 3"/>
    <property type="match status" value="1"/>
</dbReference>
<dbReference type="Gene3D" id="1.20.120.80">
    <property type="entry name" value="Cytochrome c oxidase, subunit III, four-helix bundle"/>
    <property type="match status" value="1"/>
</dbReference>
<comment type="subunit">
    <text evidence="3">Component of the cytochrome c oxidase (complex IV, CIV), a multisubunit enzyme composed of a catalytic core of 3 subunits and several supernumerary subunits. The complex exists as a monomer or a dimer and forms supercomplexes (SCs) in the inner mitochondrial membrane with ubiquinol-cytochrome c oxidoreductase (cytochrome b-c1 complex, complex III, CIII).</text>
</comment>
<dbReference type="PANTHER" id="PTHR11403">
    <property type="entry name" value="CYTOCHROME C OXIDASE SUBUNIT III"/>
    <property type="match status" value="1"/>
</dbReference>
<dbReference type="Pfam" id="PF00510">
    <property type="entry name" value="COX3"/>
    <property type="match status" value="1"/>
</dbReference>
<dbReference type="GO" id="GO:0045277">
    <property type="term" value="C:respiratory chain complex IV"/>
    <property type="evidence" value="ECO:0007669"/>
    <property type="project" value="UniProtKB-ARBA"/>
</dbReference>
<geneLocation type="mitochondrion" evidence="12"/>
<dbReference type="InterPro" id="IPR035973">
    <property type="entry name" value="Cyt_c_oxidase_su3-like_sf"/>
</dbReference>
<proteinExistence type="inferred from homology"/>
<feature type="domain" description="Heme-copper oxidase subunit III family profile" evidence="11">
    <location>
        <begin position="8"/>
        <end position="268"/>
    </location>
</feature>
<keyword evidence="9 12" id="KW-0496">Mitochondrion</keyword>
<accession>A0A7U3TGZ3</accession>
<dbReference type="FunFam" id="1.20.120.80:FF:000002">
    <property type="entry name" value="Cytochrome c oxidase subunit 3"/>
    <property type="match status" value="1"/>
</dbReference>
<name>A0A7U3TGZ3_9TRAC</name>
<feature type="transmembrane region" description="Helical" evidence="10">
    <location>
        <begin position="46"/>
        <end position="66"/>
    </location>
</feature>
<comment type="subcellular location">
    <subcellularLocation>
        <location evidence="1">Membrane</location>
        <topology evidence="1">Multi-pass membrane protein</topology>
    </subcellularLocation>
</comment>
<dbReference type="GO" id="GO:0031967">
    <property type="term" value="C:organelle envelope"/>
    <property type="evidence" value="ECO:0007669"/>
    <property type="project" value="UniProtKB-ARBA"/>
</dbReference>
<evidence type="ECO:0000256" key="1">
    <source>
        <dbReference type="ARBA" id="ARBA00004141"/>
    </source>
</evidence>
<comment type="similarity">
    <text evidence="2 9">Belongs to the cytochrome c oxidase subunit 3 family.</text>
</comment>
<evidence type="ECO:0000256" key="5">
    <source>
        <dbReference type="ARBA" id="ARBA00022692"/>
    </source>
</evidence>
<gene>
    <name evidence="12" type="primary">cox3</name>
</gene>
<evidence type="ECO:0000256" key="2">
    <source>
        <dbReference type="ARBA" id="ARBA00010581"/>
    </source>
</evidence>
<dbReference type="GO" id="GO:0031090">
    <property type="term" value="C:organelle membrane"/>
    <property type="evidence" value="ECO:0007669"/>
    <property type="project" value="UniProtKB-ARBA"/>
</dbReference>
<comment type="function">
    <text evidence="9">Component of the cytochrome c oxidase, the last enzyme in the mitochondrial electron transport chain which drives oxidative phosphorylation. The respiratory chain contains 3 multisubunit complexes succinate dehydrogenase (complex II, CII), ubiquinol-cytochrome c oxidoreductase (cytochrome b-c1 complex, complex III, CIII) and cytochrome c oxidase (complex IV, CIV), that cooperate to transfer electrons derived from NADH and succinate to molecular oxygen, creating an electrochemical gradient over the inner membrane that drives transmembrane transport and the ATP synthase. Cytochrome c oxidase is the component of the respiratory chain that catalyzes the reduction of oxygen to water. Electrons originating from reduced cytochrome c in the intermembrane space (IMS) are transferred via the dinuclear copper A center (CU(A)) of subunit 2 and heme A of subunit 1 to the active site in subunit 1, a binuclear center (BNC) formed by heme A3 and copper B (CU(B)). The BNC reduces molecular oxygen to 2 water molecules using 4 electrons from cytochrome c in the IMS and 4 protons from the mitochondrial matrix.</text>
</comment>